<keyword evidence="3" id="KW-0482">Metalloprotease</keyword>
<evidence type="ECO:0000313" key="4">
    <source>
        <dbReference type="Proteomes" id="UP001152173"/>
    </source>
</evidence>
<feature type="domain" description="CAAX prenyl protease 2/Lysostaphin resistance protein A-like" evidence="2">
    <location>
        <begin position="121"/>
        <end position="209"/>
    </location>
</feature>
<feature type="transmembrane region" description="Helical" evidence="1">
    <location>
        <begin position="37"/>
        <end position="57"/>
    </location>
</feature>
<dbReference type="GO" id="GO:0080120">
    <property type="term" value="P:CAAX-box protein maturation"/>
    <property type="evidence" value="ECO:0007669"/>
    <property type="project" value="UniProtKB-ARBA"/>
</dbReference>
<reference evidence="3" key="1">
    <citation type="submission" date="2022-05" db="EMBL/GenBank/DDBJ databases">
        <authorList>
            <person name="Colautti A."/>
            <person name="Iacumin L."/>
        </authorList>
    </citation>
    <scope>NUCLEOTIDE SEQUENCE</scope>
    <source>
        <strain evidence="3">SK 55</strain>
    </source>
</reference>
<evidence type="ECO:0000313" key="3">
    <source>
        <dbReference type="EMBL" id="MCZ8538318.1"/>
    </source>
</evidence>
<evidence type="ECO:0000256" key="1">
    <source>
        <dbReference type="SAM" id="Phobius"/>
    </source>
</evidence>
<dbReference type="PANTHER" id="PTHR43592:SF15">
    <property type="entry name" value="CAAX AMINO TERMINAL PROTEASE FAMILY PROTEIN"/>
    <property type="match status" value="1"/>
</dbReference>
<organism evidence="3 4">
    <name type="scientific">Paenisporosarcina quisquiliarum</name>
    <dbReference type="NCBI Taxonomy" id="365346"/>
    <lineage>
        <taxon>Bacteria</taxon>
        <taxon>Bacillati</taxon>
        <taxon>Bacillota</taxon>
        <taxon>Bacilli</taxon>
        <taxon>Bacillales</taxon>
        <taxon>Caryophanaceae</taxon>
        <taxon>Paenisporosarcina</taxon>
    </lineage>
</organism>
<accession>A0A9X3LI15</accession>
<feature type="transmembrane region" description="Helical" evidence="1">
    <location>
        <begin position="200"/>
        <end position="220"/>
    </location>
</feature>
<feature type="transmembrane region" description="Helical" evidence="1">
    <location>
        <begin position="176"/>
        <end position="193"/>
    </location>
</feature>
<keyword evidence="1" id="KW-1133">Transmembrane helix</keyword>
<proteinExistence type="predicted"/>
<dbReference type="RefSeq" id="WP_269927391.1">
    <property type="nucleotide sequence ID" value="NZ_JAMKBJ010000015.1"/>
</dbReference>
<keyword evidence="1" id="KW-0472">Membrane</keyword>
<dbReference type="Pfam" id="PF02517">
    <property type="entry name" value="Rce1-like"/>
    <property type="match status" value="1"/>
</dbReference>
<keyword evidence="3" id="KW-0378">Hydrolase</keyword>
<dbReference type="PANTHER" id="PTHR43592">
    <property type="entry name" value="CAAX AMINO TERMINAL PROTEASE"/>
    <property type="match status" value="1"/>
</dbReference>
<feature type="transmembrane region" description="Helical" evidence="1">
    <location>
        <begin position="240"/>
        <end position="258"/>
    </location>
</feature>
<protein>
    <submittedName>
        <fullName evidence="3">CPBP family intramembrane metalloprotease</fullName>
    </submittedName>
</protein>
<dbReference type="EMBL" id="JAMKBJ010000015">
    <property type="protein sequence ID" value="MCZ8538318.1"/>
    <property type="molecule type" value="Genomic_DNA"/>
</dbReference>
<comment type="caution">
    <text evidence="3">The sequence shown here is derived from an EMBL/GenBank/DDBJ whole genome shotgun (WGS) entry which is preliminary data.</text>
</comment>
<keyword evidence="3" id="KW-0645">Protease</keyword>
<dbReference type="AlphaFoldDB" id="A0A9X3LI15"/>
<feature type="transmembrane region" description="Helical" evidence="1">
    <location>
        <begin position="77"/>
        <end position="100"/>
    </location>
</feature>
<sequence>MFKEMKIRVFVGLMIVFAVVAEWILTMYDLPEIHKRLISDFVTFETVALLFFGYYFYKQKTPLHTVVSEGREKISVLSILGIALIFNVFSLTSYWFYLYIQYSLVTLNPFVILHPTGSPFLLIFMMITSTLTAPISEEFVFRGLLLNRLIKKTNMWLGILISSLAFASVHMQWEKLFATFLFGVIASLIYLKTKSLFVPILLHIVHNAIVFIQTSIFPAWTESLFLASSDDIHVNVVLKSTLLVISFLLMIFIIVYLARSIYSDRRKVAEKSQPEEFPFQPETISSQ</sequence>
<dbReference type="GO" id="GO:0004175">
    <property type="term" value="F:endopeptidase activity"/>
    <property type="evidence" value="ECO:0007669"/>
    <property type="project" value="UniProtKB-ARBA"/>
</dbReference>
<keyword evidence="1" id="KW-0812">Transmembrane</keyword>
<feature type="transmembrane region" description="Helical" evidence="1">
    <location>
        <begin position="120"/>
        <end position="141"/>
    </location>
</feature>
<name>A0A9X3LI15_9BACL</name>
<dbReference type="GO" id="GO:0008237">
    <property type="term" value="F:metallopeptidase activity"/>
    <property type="evidence" value="ECO:0007669"/>
    <property type="project" value="UniProtKB-KW"/>
</dbReference>
<evidence type="ECO:0000259" key="2">
    <source>
        <dbReference type="Pfam" id="PF02517"/>
    </source>
</evidence>
<dbReference type="Proteomes" id="UP001152173">
    <property type="component" value="Unassembled WGS sequence"/>
</dbReference>
<dbReference type="InterPro" id="IPR003675">
    <property type="entry name" value="Rce1/LyrA-like_dom"/>
</dbReference>
<feature type="transmembrane region" description="Helical" evidence="1">
    <location>
        <begin position="7"/>
        <end position="25"/>
    </location>
</feature>
<gene>
    <name evidence="3" type="ORF">M9R32_14065</name>
</gene>
<keyword evidence="4" id="KW-1185">Reference proteome</keyword>
<feature type="transmembrane region" description="Helical" evidence="1">
    <location>
        <begin position="153"/>
        <end position="170"/>
    </location>
</feature>